<dbReference type="Proteomes" id="UP000008021">
    <property type="component" value="Chromosome 4"/>
</dbReference>
<feature type="region of interest" description="Disordered" evidence="2">
    <location>
        <begin position="1"/>
        <end position="23"/>
    </location>
</feature>
<dbReference type="AlphaFoldDB" id="A0A0E0DCU8"/>
<dbReference type="STRING" id="40149.A0A0E0DCU8"/>
<dbReference type="InterPro" id="IPR046357">
    <property type="entry name" value="PPIase_dom_sf"/>
</dbReference>
<keyword evidence="5" id="KW-1185">Reference proteome</keyword>
<feature type="domain" description="PPIase FKBP-type" evidence="3">
    <location>
        <begin position="21"/>
        <end position="49"/>
    </location>
</feature>
<evidence type="ECO:0000259" key="3">
    <source>
        <dbReference type="PROSITE" id="PS50059"/>
    </source>
</evidence>
<protein>
    <recommendedName>
        <fullName evidence="1">peptidylprolyl isomerase</fullName>
        <ecNumber evidence="1">5.2.1.8</ecNumber>
    </recommendedName>
</protein>
<organism evidence="4">
    <name type="scientific">Oryza meridionalis</name>
    <dbReference type="NCBI Taxonomy" id="40149"/>
    <lineage>
        <taxon>Eukaryota</taxon>
        <taxon>Viridiplantae</taxon>
        <taxon>Streptophyta</taxon>
        <taxon>Embryophyta</taxon>
        <taxon>Tracheophyta</taxon>
        <taxon>Spermatophyta</taxon>
        <taxon>Magnoliopsida</taxon>
        <taxon>Liliopsida</taxon>
        <taxon>Poales</taxon>
        <taxon>Poaceae</taxon>
        <taxon>BOP clade</taxon>
        <taxon>Oryzoideae</taxon>
        <taxon>Oryzeae</taxon>
        <taxon>Oryzinae</taxon>
        <taxon>Oryza</taxon>
    </lineage>
</organism>
<keyword evidence="1" id="KW-0697">Rotamase</keyword>
<dbReference type="Gramene" id="OMERI04G07970.1">
    <property type="protein sequence ID" value="OMERI04G07970.1"/>
    <property type="gene ID" value="OMERI04G07970"/>
</dbReference>
<dbReference type="Gene3D" id="3.10.50.40">
    <property type="match status" value="1"/>
</dbReference>
<sequence>MSAEKPSPSSASKPPIPSKTELAFGEVCPPPAIPPNAMLRFDVELLSWASFKDICKYGGIFKKVFAEGHKWENPKELDEVLGRCQIFLKNSLTLKWLVKIMGYETAVSKVER</sequence>
<comment type="catalytic activity">
    <reaction evidence="1">
        <text>[protein]-peptidylproline (omega=180) = [protein]-peptidylproline (omega=0)</text>
        <dbReference type="Rhea" id="RHEA:16237"/>
        <dbReference type="Rhea" id="RHEA-COMP:10747"/>
        <dbReference type="Rhea" id="RHEA-COMP:10748"/>
        <dbReference type="ChEBI" id="CHEBI:83833"/>
        <dbReference type="ChEBI" id="CHEBI:83834"/>
        <dbReference type="EC" id="5.2.1.8"/>
    </reaction>
</comment>
<dbReference type="PROSITE" id="PS50059">
    <property type="entry name" value="FKBP_PPIASE"/>
    <property type="match status" value="1"/>
</dbReference>
<keyword evidence="1" id="KW-0413">Isomerase</keyword>
<dbReference type="GO" id="GO:0003755">
    <property type="term" value="F:peptidyl-prolyl cis-trans isomerase activity"/>
    <property type="evidence" value="ECO:0007669"/>
    <property type="project" value="UniProtKB-KW"/>
</dbReference>
<reference evidence="4" key="1">
    <citation type="submission" date="2015-04" db="UniProtKB">
        <authorList>
            <consortium name="EnsemblPlants"/>
        </authorList>
    </citation>
    <scope>IDENTIFICATION</scope>
</reference>
<dbReference type="HOGENOM" id="CLU_2149894_0_0_1"/>
<accession>A0A0E0DCU8</accession>
<proteinExistence type="predicted"/>
<evidence type="ECO:0000313" key="4">
    <source>
        <dbReference type="EnsemblPlants" id="OMERI04G07970.1"/>
    </source>
</evidence>
<dbReference type="EnsemblPlants" id="OMERI04G07970.1">
    <property type="protein sequence ID" value="OMERI04G07970.1"/>
    <property type="gene ID" value="OMERI04G07970"/>
</dbReference>
<evidence type="ECO:0000256" key="2">
    <source>
        <dbReference type="SAM" id="MobiDB-lite"/>
    </source>
</evidence>
<dbReference type="InterPro" id="IPR001179">
    <property type="entry name" value="PPIase_FKBP_dom"/>
</dbReference>
<evidence type="ECO:0000313" key="5">
    <source>
        <dbReference type="Proteomes" id="UP000008021"/>
    </source>
</evidence>
<dbReference type="SUPFAM" id="SSF54534">
    <property type="entry name" value="FKBP-like"/>
    <property type="match status" value="1"/>
</dbReference>
<reference evidence="4" key="2">
    <citation type="submission" date="2018-05" db="EMBL/GenBank/DDBJ databases">
        <title>OmerRS3 (Oryza meridionalis Reference Sequence Version 3).</title>
        <authorList>
            <person name="Zhang J."/>
            <person name="Kudrna D."/>
            <person name="Lee S."/>
            <person name="Talag J."/>
            <person name="Welchert J."/>
            <person name="Wing R.A."/>
        </authorList>
    </citation>
    <scope>NUCLEOTIDE SEQUENCE [LARGE SCALE GENOMIC DNA]</scope>
    <source>
        <strain evidence="4">cv. OR44</strain>
    </source>
</reference>
<dbReference type="EC" id="5.2.1.8" evidence="1"/>
<dbReference type="eggNOG" id="KOG0543">
    <property type="taxonomic scope" value="Eukaryota"/>
</dbReference>
<feature type="compositionally biased region" description="Low complexity" evidence="2">
    <location>
        <begin position="1"/>
        <end position="13"/>
    </location>
</feature>
<evidence type="ECO:0000256" key="1">
    <source>
        <dbReference type="PROSITE-ProRule" id="PRU00277"/>
    </source>
</evidence>
<name>A0A0E0DCU8_9ORYZ</name>